<dbReference type="NCBIfam" id="TIGR01188">
    <property type="entry name" value="drrA"/>
    <property type="match status" value="1"/>
</dbReference>
<keyword evidence="4" id="KW-0547">Nucleotide-binding</keyword>
<keyword evidence="2" id="KW-0813">Transport</keyword>
<evidence type="ECO:0000256" key="9">
    <source>
        <dbReference type="ARBA" id="ARBA00049985"/>
    </source>
</evidence>
<name>A0A5C5UFP3_9CORY</name>
<keyword evidence="6" id="KW-1278">Translocase</keyword>
<dbReference type="InterPro" id="IPR003439">
    <property type="entry name" value="ABC_transporter-like_ATP-bd"/>
</dbReference>
<keyword evidence="8" id="KW-0046">Antibiotic resistance</keyword>
<evidence type="ECO:0000256" key="4">
    <source>
        <dbReference type="ARBA" id="ARBA00022741"/>
    </source>
</evidence>
<accession>A0A5C5UFP3</accession>
<keyword evidence="12" id="KW-1185">Reference proteome</keyword>
<dbReference type="Gene3D" id="3.40.50.300">
    <property type="entry name" value="P-loop containing nucleotide triphosphate hydrolases"/>
    <property type="match status" value="1"/>
</dbReference>
<dbReference type="InterPro" id="IPR005894">
    <property type="entry name" value="DrrA"/>
</dbReference>
<evidence type="ECO:0000256" key="1">
    <source>
        <dbReference type="ARBA" id="ARBA00004413"/>
    </source>
</evidence>
<dbReference type="Pfam" id="PF00005">
    <property type="entry name" value="ABC_tran"/>
    <property type="match status" value="1"/>
</dbReference>
<proteinExistence type="inferred from homology"/>
<keyword evidence="7" id="KW-0472">Membrane</keyword>
<dbReference type="AlphaFoldDB" id="A0A5C5UFP3"/>
<comment type="subcellular location">
    <subcellularLocation>
        <location evidence="1">Cell membrane</location>
        <topology evidence="1">Peripheral membrane protein</topology>
        <orientation evidence="1">Cytoplasmic side</orientation>
    </subcellularLocation>
</comment>
<dbReference type="PANTHER" id="PTHR42711">
    <property type="entry name" value="ABC TRANSPORTER ATP-BINDING PROTEIN"/>
    <property type="match status" value="1"/>
</dbReference>
<dbReference type="GO" id="GO:1900753">
    <property type="term" value="P:doxorubicin transport"/>
    <property type="evidence" value="ECO:0007669"/>
    <property type="project" value="InterPro"/>
</dbReference>
<dbReference type="InterPro" id="IPR027417">
    <property type="entry name" value="P-loop_NTPase"/>
</dbReference>
<feature type="domain" description="ABC transporter" evidence="10">
    <location>
        <begin position="11"/>
        <end position="241"/>
    </location>
</feature>
<dbReference type="SMART" id="SM00382">
    <property type="entry name" value="AAA"/>
    <property type="match status" value="1"/>
</dbReference>
<evidence type="ECO:0000256" key="6">
    <source>
        <dbReference type="ARBA" id="ARBA00022967"/>
    </source>
</evidence>
<dbReference type="PROSITE" id="PS00211">
    <property type="entry name" value="ABC_TRANSPORTER_1"/>
    <property type="match status" value="1"/>
</dbReference>
<dbReference type="Proteomes" id="UP000320791">
    <property type="component" value="Unassembled WGS sequence"/>
</dbReference>
<comment type="similarity">
    <text evidence="9">Belongs to the ABC transporter superfamily. Drug exporter-1 (DrugE1) (TC 3.A.1.105) family.</text>
</comment>
<dbReference type="EMBL" id="VOHM01000018">
    <property type="protein sequence ID" value="TWT24185.1"/>
    <property type="molecule type" value="Genomic_DNA"/>
</dbReference>
<dbReference type="GO" id="GO:0043215">
    <property type="term" value="P:daunorubicin transport"/>
    <property type="evidence" value="ECO:0007669"/>
    <property type="project" value="InterPro"/>
</dbReference>
<evidence type="ECO:0000256" key="8">
    <source>
        <dbReference type="ARBA" id="ARBA00023251"/>
    </source>
</evidence>
<evidence type="ECO:0000259" key="10">
    <source>
        <dbReference type="PROSITE" id="PS50893"/>
    </source>
</evidence>
<dbReference type="InterPro" id="IPR050763">
    <property type="entry name" value="ABC_transporter_ATP-binding"/>
</dbReference>
<dbReference type="OrthoDB" id="9804819at2"/>
<dbReference type="GO" id="GO:0005524">
    <property type="term" value="F:ATP binding"/>
    <property type="evidence" value="ECO:0007669"/>
    <property type="project" value="UniProtKB-KW"/>
</dbReference>
<dbReference type="Pfam" id="PF13732">
    <property type="entry name" value="DrrA1-3_C"/>
    <property type="match status" value="1"/>
</dbReference>
<dbReference type="PROSITE" id="PS50893">
    <property type="entry name" value="ABC_TRANSPORTER_2"/>
    <property type="match status" value="1"/>
</dbReference>
<protein>
    <submittedName>
        <fullName evidence="11">ATP-binding cassette domain-containing protein</fullName>
    </submittedName>
</protein>
<dbReference type="InterPro" id="IPR003593">
    <property type="entry name" value="AAA+_ATPase"/>
</dbReference>
<evidence type="ECO:0000256" key="7">
    <source>
        <dbReference type="ARBA" id="ARBA00023136"/>
    </source>
</evidence>
<dbReference type="InterPro" id="IPR025302">
    <property type="entry name" value="DrrA1/2-like_C"/>
</dbReference>
<evidence type="ECO:0000313" key="11">
    <source>
        <dbReference type="EMBL" id="TWT24185.1"/>
    </source>
</evidence>
<comment type="caution">
    <text evidence="11">The sequence shown here is derived from an EMBL/GenBank/DDBJ whole genome shotgun (WGS) entry which is preliminary data.</text>
</comment>
<keyword evidence="5 11" id="KW-0067">ATP-binding</keyword>
<dbReference type="GO" id="GO:0016887">
    <property type="term" value="F:ATP hydrolysis activity"/>
    <property type="evidence" value="ECO:0007669"/>
    <property type="project" value="InterPro"/>
</dbReference>
<sequence>MSTHTADTPTLQITGLHKSYGDFHVLCGVDLHVAPGTIHGLLGPNGSGKTTLVSIVSTLLSPDSGAVSVCGKDVVHDASEVRQLISLTGQYASVDTHLTGRENLEFFGRLRGLTKAQARDRAQELLEDFSLTEAASRRAGDYSGGMRRRLDIACSLVTEPALIILDEPTTGLDPRSRREVWHLLRGLRDRGITILLTSQYLDEVDVLSDQITVIKKGSVIATGTADELKKRSGPSVCEVRPADPDELDTVMAVLRKASWQEVSIDEDHSCVVLPAPDPARVLPEVIATVEAAGVAVTDIGIRRPSLDDVFLALVSEKSPKAVNQ</sequence>
<organism evidence="11 12">
    <name type="scientific">Corynebacterium canis</name>
    <dbReference type="NCBI Taxonomy" id="679663"/>
    <lineage>
        <taxon>Bacteria</taxon>
        <taxon>Bacillati</taxon>
        <taxon>Actinomycetota</taxon>
        <taxon>Actinomycetes</taxon>
        <taxon>Mycobacteriales</taxon>
        <taxon>Corynebacteriaceae</taxon>
        <taxon>Corynebacterium</taxon>
    </lineage>
</organism>
<dbReference type="GO" id="GO:0046677">
    <property type="term" value="P:response to antibiotic"/>
    <property type="evidence" value="ECO:0007669"/>
    <property type="project" value="UniProtKB-KW"/>
</dbReference>
<evidence type="ECO:0000256" key="3">
    <source>
        <dbReference type="ARBA" id="ARBA00022475"/>
    </source>
</evidence>
<dbReference type="RefSeq" id="WP_146324701.1">
    <property type="nucleotide sequence ID" value="NZ_BAABLR010000005.1"/>
</dbReference>
<gene>
    <name evidence="11" type="ORF">FRX94_08475</name>
</gene>
<reference evidence="11 12" key="1">
    <citation type="submission" date="2019-08" db="EMBL/GenBank/DDBJ databases">
        <authorList>
            <person name="Lei W."/>
        </authorList>
    </citation>
    <scope>NUCLEOTIDE SEQUENCE [LARGE SCALE GENOMIC DNA]</scope>
    <source>
        <strain evidence="11 12">CCUG 58627</strain>
    </source>
</reference>
<evidence type="ECO:0000256" key="5">
    <source>
        <dbReference type="ARBA" id="ARBA00022840"/>
    </source>
</evidence>
<dbReference type="PANTHER" id="PTHR42711:SF19">
    <property type="entry name" value="DOXORUBICIN RESISTANCE ATP-BINDING PROTEIN DRRA"/>
    <property type="match status" value="1"/>
</dbReference>
<evidence type="ECO:0000256" key="2">
    <source>
        <dbReference type="ARBA" id="ARBA00022448"/>
    </source>
</evidence>
<keyword evidence="3" id="KW-1003">Cell membrane</keyword>
<dbReference type="InterPro" id="IPR017871">
    <property type="entry name" value="ABC_transporter-like_CS"/>
</dbReference>
<evidence type="ECO:0000313" key="12">
    <source>
        <dbReference type="Proteomes" id="UP000320791"/>
    </source>
</evidence>
<dbReference type="GO" id="GO:0005886">
    <property type="term" value="C:plasma membrane"/>
    <property type="evidence" value="ECO:0007669"/>
    <property type="project" value="UniProtKB-SubCell"/>
</dbReference>
<dbReference type="SUPFAM" id="SSF52540">
    <property type="entry name" value="P-loop containing nucleoside triphosphate hydrolases"/>
    <property type="match status" value="1"/>
</dbReference>